<evidence type="ECO:0000256" key="7">
    <source>
        <dbReference type="ARBA" id="ARBA00035421"/>
    </source>
</evidence>
<organism evidence="9 10">
    <name type="scientific">Rickenella mellea</name>
    <dbReference type="NCBI Taxonomy" id="50990"/>
    <lineage>
        <taxon>Eukaryota</taxon>
        <taxon>Fungi</taxon>
        <taxon>Dikarya</taxon>
        <taxon>Basidiomycota</taxon>
        <taxon>Agaricomycotina</taxon>
        <taxon>Agaricomycetes</taxon>
        <taxon>Hymenochaetales</taxon>
        <taxon>Rickenellaceae</taxon>
        <taxon>Rickenella</taxon>
    </lineage>
</organism>
<evidence type="ECO:0000256" key="4">
    <source>
        <dbReference type="ARBA" id="ARBA00023128"/>
    </source>
</evidence>
<dbReference type="Pfam" id="PF13741">
    <property type="entry name" value="MRP-S25"/>
    <property type="match status" value="1"/>
</dbReference>
<dbReference type="GO" id="GO:0003735">
    <property type="term" value="F:structural constituent of ribosome"/>
    <property type="evidence" value="ECO:0007669"/>
    <property type="project" value="InterPro"/>
</dbReference>
<reference evidence="9 10" key="1">
    <citation type="submission" date="2018-06" db="EMBL/GenBank/DDBJ databases">
        <title>A transcriptomic atlas of mushroom development highlights an independent origin of complex multicellularity.</title>
        <authorList>
            <consortium name="DOE Joint Genome Institute"/>
            <person name="Krizsan K."/>
            <person name="Almasi E."/>
            <person name="Merenyi Z."/>
            <person name="Sahu N."/>
            <person name="Viragh M."/>
            <person name="Koszo T."/>
            <person name="Mondo S."/>
            <person name="Kiss B."/>
            <person name="Balint B."/>
            <person name="Kues U."/>
            <person name="Barry K."/>
            <person name="Hegedus J.C."/>
            <person name="Henrissat B."/>
            <person name="Johnson J."/>
            <person name="Lipzen A."/>
            <person name="Ohm R."/>
            <person name="Nagy I."/>
            <person name="Pangilinan J."/>
            <person name="Yan J."/>
            <person name="Xiong Y."/>
            <person name="Grigoriev I.V."/>
            <person name="Hibbett D.S."/>
            <person name="Nagy L.G."/>
        </authorList>
    </citation>
    <scope>NUCLEOTIDE SEQUENCE [LARGE SCALE GENOMIC DNA]</scope>
    <source>
        <strain evidence="9 10">SZMC22713</strain>
    </source>
</reference>
<name>A0A4Y7QKN2_9AGAM</name>
<feature type="region of interest" description="Disordered" evidence="8">
    <location>
        <begin position="43"/>
        <end position="63"/>
    </location>
</feature>
<dbReference type="GO" id="GO:0005763">
    <property type="term" value="C:mitochondrial small ribosomal subunit"/>
    <property type="evidence" value="ECO:0007669"/>
    <property type="project" value="InterPro"/>
</dbReference>
<evidence type="ECO:0000313" key="9">
    <source>
        <dbReference type="EMBL" id="TDL28217.1"/>
    </source>
</evidence>
<comment type="similarity">
    <text evidence="2">Belongs to the mitochondrion-specific ribosomal protein mS23 family.</text>
</comment>
<dbReference type="STRING" id="50990.A0A4Y7QKN2"/>
<dbReference type="PANTHER" id="PTHR37799">
    <property type="entry name" value="37S RIBOSOMAL PROTEIN S25, MITOCHONDRIAL"/>
    <property type="match status" value="1"/>
</dbReference>
<gene>
    <name evidence="9" type="ORF">BD410DRAFT_684934</name>
</gene>
<proteinExistence type="inferred from homology"/>
<accession>A0A4Y7QKN2</accession>
<dbReference type="Proteomes" id="UP000294933">
    <property type="component" value="Unassembled WGS sequence"/>
</dbReference>
<dbReference type="AlphaFoldDB" id="A0A4Y7QKN2"/>
<evidence type="ECO:0000256" key="6">
    <source>
        <dbReference type="ARBA" id="ARBA00035137"/>
    </source>
</evidence>
<keyword evidence="10" id="KW-1185">Reference proteome</keyword>
<sequence length="250" mass="29050">MVRRIANQVHQQAARLLRANYLQKEPSWYQAVLEYPPIPLPPRATSSRSTYDLPPPRKPQSRHFKPAKLRTLPVFYIEDEVRRQFFRDHPFEAFRERSLVETGAIEPEHPIQGHAWTRLGQHGKNPEPEDAVRFAVNLHRYHDVSLARAYATAVMQFRSLRSEHHIATKVAAAEAEAYGAEFGKTETEKSFDREGEFLKTWDNVGDARRSSDAARKRWKAIIDTTGWEGSWTKGEEYVRLWKEGIRPNYA</sequence>
<evidence type="ECO:0000256" key="3">
    <source>
        <dbReference type="ARBA" id="ARBA00022980"/>
    </source>
</evidence>
<protein>
    <recommendedName>
        <fullName evidence="6">Small ribosomal subunit protein mS23</fullName>
    </recommendedName>
    <alternativeName>
        <fullName evidence="7">37S ribosomal protein S25, mitochondrial</fullName>
    </alternativeName>
</protein>
<evidence type="ECO:0000313" key="10">
    <source>
        <dbReference type="Proteomes" id="UP000294933"/>
    </source>
</evidence>
<evidence type="ECO:0000256" key="8">
    <source>
        <dbReference type="SAM" id="MobiDB-lite"/>
    </source>
</evidence>
<evidence type="ECO:0000256" key="1">
    <source>
        <dbReference type="ARBA" id="ARBA00004173"/>
    </source>
</evidence>
<feature type="non-terminal residue" evidence="9">
    <location>
        <position position="250"/>
    </location>
</feature>
<dbReference type="VEuPathDB" id="FungiDB:BD410DRAFT_684934"/>
<dbReference type="CDD" id="cd23701">
    <property type="entry name" value="At1g26750"/>
    <property type="match status" value="1"/>
</dbReference>
<dbReference type="InterPro" id="IPR059242">
    <property type="entry name" value="mS23_dom"/>
</dbReference>
<keyword evidence="5" id="KW-0687">Ribonucleoprotein</keyword>
<keyword evidence="4" id="KW-0496">Mitochondrion</keyword>
<evidence type="ECO:0000256" key="2">
    <source>
        <dbReference type="ARBA" id="ARBA00009864"/>
    </source>
</evidence>
<dbReference type="InterPro" id="IPR016939">
    <property type="entry name" value="Ribosomal_mS23_fun"/>
</dbReference>
<dbReference type="OrthoDB" id="5542239at2759"/>
<keyword evidence="3" id="KW-0689">Ribosomal protein</keyword>
<evidence type="ECO:0000256" key="5">
    <source>
        <dbReference type="ARBA" id="ARBA00023274"/>
    </source>
</evidence>
<comment type="subcellular location">
    <subcellularLocation>
        <location evidence="1">Mitochondrion</location>
    </subcellularLocation>
</comment>
<dbReference type="PANTHER" id="PTHR37799:SF1">
    <property type="entry name" value="SMALL RIBOSOMAL SUBUNIT PROTEIN MS23"/>
    <property type="match status" value="1"/>
</dbReference>
<dbReference type="EMBL" id="ML170158">
    <property type="protein sequence ID" value="TDL28217.1"/>
    <property type="molecule type" value="Genomic_DNA"/>
</dbReference>